<dbReference type="PANTHER" id="PTHR43085:SF1">
    <property type="entry name" value="PSEUDOURIDINE KINASE-RELATED"/>
    <property type="match status" value="1"/>
</dbReference>
<keyword evidence="3" id="KW-0547">Nucleotide-binding</keyword>
<dbReference type="OrthoDB" id="124714at2157"/>
<feature type="region of interest" description="Disordered" evidence="6">
    <location>
        <begin position="231"/>
        <end position="261"/>
    </location>
</feature>
<sequence>MDGASGFVAGETLIDLFPSASGPLTSVSGFEHRPGGAPANVAVGVAALDDAPGFWTVLGDDAFAAFLSSTLDDHGVPGEFVERTEGKTALAVVTREADAERSFSFYAEGTATFDFDAAALPVSAFEEREWVHVGGVALADEASRAATLAVVERARDAGCVVSFDPNARAELWRDAATAERVLGEAVAAADVVFCSADDLALLGVDTDAARERPARTARGLLERGPETVFLTRGSEGATAATRTANEGNAGDGGRSSDGSGSVVVSEPAFAVDAVDTTGAGDAFTAAALTRYEPGAGASALREVVRYANAVAALATTATGAMGAIPTPERVERFLDDSGR</sequence>
<dbReference type="InterPro" id="IPR029056">
    <property type="entry name" value="Ribokinase-like"/>
</dbReference>
<evidence type="ECO:0000256" key="5">
    <source>
        <dbReference type="ARBA" id="ARBA00022840"/>
    </source>
</evidence>
<dbReference type="InterPro" id="IPR050306">
    <property type="entry name" value="PfkB_Carbo_kinase"/>
</dbReference>
<comment type="similarity">
    <text evidence="1">Belongs to the carbohydrate kinase PfkB family.</text>
</comment>
<protein>
    <submittedName>
        <fullName evidence="8">Aminoimidazole riboside kinase</fullName>
    </submittedName>
</protein>
<dbReference type="CDD" id="cd01167">
    <property type="entry name" value="bac_FRK"/>
    <property type="match status" value="1"/>
</dbReference>
<keyword evidence="5" id="KW-0067">ATP-binding</keyword>
<keyword evidence="4 8" id="KW-0418">Kinase</keyword>
<dbReference type="Pfam" id="PF00294">
    <property type="entry name" value="PfkB"/>
    <property type="match status" value="1"/>
</dbReference>
<evidence type="ECO:0000313" key="9">
    <source>
        <dbReference type="Proteomes" id="UP000607197"/>
    </source>
</evidence>
<dbReference type="PANTHER" id="PTHR43085">
    <property type="entry name" value="HEXOKINASE FAMILY MEMBER"/>
    <property type="match status" value="1"/>
</dbReference>
<dbReference type="Proteomes" id="UP000607197">
    <property type="component" value="Unassembled WGS sequence"/>
</dbReference>
<dbReference type="GO" id="GO:0016301">
    <property type="term" value="F:kinase activity"/>
    <property type="evidence" value="ECO:0007669"/>
    <property type="project" value="UniProtKB-KW"/>
</dbReference>
<dbReference type="SUPFAM" id="SSF53613">
    <property type="entry name" value="Ribokinase-like"/>
    <property type="match status" value="1"/>
</dbReference>
<dbReference type="AlphaFoldDB" id="A0A830F3R9"/>
<organism evidence="8 9">
    <name type="scientific">Halocalculus aciditolerans</name>
    <dbReference type="NCBI Taxonomy" id="1383812"/>
    <lineage>
        <taxon>Archaea</taxon>
        <taxon>Methanobacteriati</taxon>
        <taxon>Methanobacteriota</taxon>
        <taxon>Stenosarchaea group</taxon>
        <taxon>Halobacteria</taxon>
        <taxon>Halobacteriales</taxon>
        <taxon>Halobacteriaceae</taxon>
        <taxon>Halocalculus</taxon>
    </lineage>
</organism>
<evidence type="ECO:0000256" key="1">
    <source>
        <dbReference type="ARBA" id="ARBA00010688"/>
    </source>
</evidence>
<reference evidence="8" key="2">
    <citation type="submission" date="2020-09" db="EMBL/GenBank/DDBJ databases">
        <authorList>
            <person name="Sun Q."/>
            <person name="Ohkuma M."/>
        </authorList>
    </citation>
    <scope>NUCLEOTIDE SEQUENCE</scope>
    <source>
        <strain evidence="8">JCM 19596</strain>
    </source>
</reference>
<keyword evidence="2" id="KW-0808">Transferase</keyword>
<dbReference type="RefSeq" id="WP_188978928.1">
    <property type="nucleotide sequence ID" value="NZ_BMPG01000002.1"/>
</dbReference>
<name>A0A830F3R9_9EURY</name>
<evidence type="ECO:0000256" key="2">
    <source>
        <dbReference type="ARBA" id="ARBA00022679"/>
    </source>
</evidence>
<dbReference type="GO" id="GO:0005524">
    <property type="term" value="F:ATP binding"/>
    <property type="evidence" value="ECO:0007669"/>
    <property type="project" value="UniProtKB-KW"/>
</dbReference>
<dbReference type="PROSITE" id="PS00584">
    <property type="entry name" value="PFKB_KINASES_2"/>
    <property type="match status" value="1"/>
</dbReference>
<dbReference type="Gene3D" id="3.40.1190.20">
    <property type="match status" value="1"/>
</dbReference>
<gene>
    <name evidence="8" type="ORF">GCM10009039_18280</name>
</gene>
<dbReference type="InterPro" id="IPR002173">
    <property type="entry name" value="Carboh/pur_kinase_PfkB_CS"/>
</dbReference>
<feature type="domain" description="Carbohydrate kinase PfkB" evidence="7">
    <location>
        <begin position="8"/>
        <end position="326"/>
    </location>
</feature>
<dbReference type="InterPro" id="IPR011611">
    <property type="entry name" value="PfkB_dom"/>
</dbReference>
<keyword evidence="9" id="KW-1185">Reference proteome</keyword>
<evidence type="ECO:0000259" key="7">
    <source>
        <dbReference type="Pfam" id="PF00294"/>
    </source>
</evidence>
<evidence type="ECO:0000256" key="6">
    <source>
        <dbReference type="SAM" id="MobiDB-lite"/>
    </source>
</evidence>
<dbReference type="EMBL" id="BMPG01000002">
    <property type="protein sequence ID" value="GGL60373.1"/>
    <property type="molecule type" value="Genomic_DNA"/>
</dbReference>
<reference evidence="8" key="1">
    <citation type="journal article" date="2014" name="Int. J. Syst. Evol. Microbiol.">
        <title>Complete genome sequence of Corynebacterium casei LMG S-19264T (=DSM 44701T), isolated from a smear-ripened cheese.</title>
        <authorList>
            <consortium name="US DOE Joint Genome Institute (JGI-PGF)"/>
            <person name="Walter F."/>
            <person name="Albersmeier A."/>
            <person name="Kalinowski J."/>
            <person name="Ruckert C."/>
        </authorList>
    </citation>
    <scope>NUCLEOTIDE SEQUENCE</scope>
    <source>
        <strain evidence="8">JCM 19596</strain>
    </source>
</reference>
<comment type="caution">
    <text evidence="8">The sequence shown here is derived from an EMBL/GenBank/DDBJ whole genome shotgun (WGS) entry which is preliminary data.</text>
</comment>
<accession>A0A830F3R9</accession>
<proteinExistence type="inferred from homology"/>
<evidence type="ECO:0000256" key="4">
    <source>
        <dbReference type="ARBA" id="ARBA00022777"/>
    </source>
</evidence>
<evidence type="ECO:0000313" key="8">
    <source>
        <dbReference type="EMBL" id="GGL60373.1"/>
    </source>
</evidence>
<evidence type="ECO:0000256" key="3">
    <source>
        <dbReference type="ARBA" id="ARBA00022741"/>
    </source>
</evidence>